<name>A0ABT1XSD4_9SPHN</name>
<dbReference type="PANTHER" id="PTHR34387:SF1">
    <property type="entry name" value="PERIPLASMIC IMMUNOGENIC PROTEIN"/>
    <property type="match status" value="1"/>
</dbReference>
<dbReference type="InterPro" id="IPR007497">
    <property type="entry name" value="SIMPL/DUF541"/>
</dbReference>
<reference evidence="2 3" key="1">
    <citation type="submission" date="2022-08" db="EMBL/GenBank/DDBJ databases">
        <title>Polyphasic taxonomy analysis of Qipengyuania sp.RS5-5.</title>
        <authorList>
            <person name="Xamxidin M."/>
            <person name="Wu M."/>
        </authorList>
    </citation>
    <scope>NUCLEOTIDE SEQUENCE [LARGE SCALE GENOMIC DNA]</scope>
    <source>
        <strain evidence="2 3">RS5-5</strain>
    </source>
</reference>
<protein>
    <submittedName>
        <fullName evidence="2">SIMPL domain-containing protein</fullName>
    </submittedName>
</protein>
<proteinExistence type="predicted"/>
<evidence type="ECO:0000256" key="1">
    <source>
        <dbReference type="SAM" id="SignalP"/>
    </source>
</evidence>
<gene>
    <name evidence="2" type="ORF">NSO95_11505</name>
</gene>
<dbReference type="Gene3D" id="3.30.110.170">
    <property type="entry name" value="Protein of unknown function (DUF541), domain 1"/>
    <property type="match status" value="1"/>
</dbReference>
<dbReference type="Proteomes" id="UP001206067">
    <property type="component" value="Unassembled WGS sequence"/>
</dbReference>
<dbReference type="Pfam" id="PF04402">
    <property type="entry name" value="SIMPL"/>
    <property type="match status" value="1"/>
</dbReference>
<dbReference type="PANTHER" id="PTHR34387">
    <property type="entry name" value="SLR1258 PROTEIN"/>
    <property type="match status" value="1"/>
</dbReference>
<dbReference type="RefSeq" id="WP_257596408.1">
    <property type="nucleotide sequence ID" value="NZ_JANKHH010000006.1"/>
</dbReference>
<feature type="signal peptide" evidence="1">
    <location>
        <begin position="1"/>
        <end position="21"/>
    </location>
</feature>
<evidence type="ECO:0000313" key="3">
    <source>
        <dbReference type="Proteomes" id="UP001206067"/>
    </source>
</evidence>
<keyword evidence="1" id="KW-0732">Signal</keyword>
<feature type="chain" id="PRO_5047490199" evidence="1">
    <location>
        <begin position="22"/>
        <end position="292"/>
    </location>
</feature>
<comment type="caution">
    <text evidence="2">The sequence shown here is derived from an EMBL/GenBank/DDBJ whole genome shotgun (WGS) entry which is preliminary data.</text>
</comment>
<evidence type="ECO:0000313" key="2">
    <source>
        <dbReference type="EMBL" id="MCR2834574.1"/>
    </source>
</evidence>
<sequence>MRMIALAACGLALAFSTPVAAQGIQGLGILALDPVDEGNTVLTITGKASVTREPDVASFTAGVTTVAPTAEQALRENAATMQKLVAAARRQGIAESDIRTSEISISPVFEVETYDSYSQGWKDATAAAAEGADPAAEAVAAAVDAAAAVGSPSKPKTPRITGYQANNAVSIRQRKLDDFGGTIDALVAAGANNVAGPSFRLEDSTEAENEARTKAIADARSRAELYAAAAGMTVKRIIMIDEGRTSSLSSGYDESYGFAMAETYDVYTPSPVLKGDLTIGASVGVMFELAPR</sequence>
<keyword evidence="3" id="KW-1185">Reference proteome</keyword>
<dbReference type="InterPro" id="IPR052022">
    <property type="entry name" value="26kDa_periplasmic_antigen"/>
</dbReference>
<dbReference type="EMBL" id="JANKHH010000006">
    <property type="protein sequence ID" value="MCR2834574.1"/>
    <property type="molecule type" value="Genomic_DNA"/>
</dbReference>
<dbReference type="Gene3D" id="3.30.70.2970">
    <property type="entry name" value="Protein of unknown function (DUF541), domain 2"/>
    <property type="match status" value="1"/>
</dbReference>
<organism evidence="2 3">
    <name type="scientific">Parerythrobacter lacustris</name>
    <dbReference type="NCBI Taxonomy" id="2969984"/>
    <lineage>
        <taxon>Bacteria</taxon>
        <taxon>Pseudomonadati</taxon>
        <taxon>Pseudomonadota</taxon>
        <taxon>Alphaproteobacteria</taxon>
        <taxon>Sphingomonadales</taxon>
        <taxon>Erythrobacteraceae</taxon>
        <taxon>Parerythrobacter</taxon>
    </lineage>
</organism>
<accession>A0ABT1XSD4</accession>